<accession>A0AAD9QLW4</accession>
<gene>
    <name evidence="1" type="ORF">P5673_012681</name>
</gene>
<name>A0AAD9QLW4_ACRCE</name>
<proteinExistence type="predicted"/>
<reference evidence="1" key="1">
    <citation type="journal article" date="2023" name="G3 (Bethesda)">
        <title>Whole genome assembly and annotation of the endangered Caribbean coral Acropora cervicornis.</title>
        <authorList>
            <person name="Selwyn J.D."/>
            <person name="Vollmer S.V."/>
        </authorList>
    </citation>
    <scope>NUCLEOTIDE SEQUENCE</scope>
    <source>
        <strain evidence="1">K2</strain>
    </source>
</reference>
<dbReference type="AlphaFoldDB" id="A0AAD9QLW4"/>
<comment type="caution">
    <text evidence="1">The sequence shown here is derived from an EMBL/GenBank/DDBJ whole genome shotgun (WGS) entry which is preliminary data.</text>
</comment>
<dbReference type="EMBL" id="JARQWQ010000024">
    <property type="protein sequence ID" value="KAK2563700.1"/>
    <property type="molecule type" value="Genomic_DNA"/>
</dbReference>
<evidence type="ECO:0000313" key="2">
    <source>
        <dbReference type="Proteomes" id="UP001249851"/>
    </source>
</evidence>
<sequence length="111" mass="12400">MLLFSELPIAIDRRFMVKFIENESSKGFKSTSILIDVMSNGSFLLEATPPKRMFVGNSVQQNDATPINSGCYASTQGPEVSPHSSPLKHHFLQAKINSNDHRLCHCSFLFI</sequence>
<dbReference type="Proteomes" id="UP001249851">
    <property type="component" value="Unassembled WGS sequence"/>
</dbReference>
<protein>
    <submittedName>
        <fullName evidence="1">Uncharacterized protein</fullName>
    </submittedName>
</protein>
<evidence type="ECO:0000313" key="1">
    <source>
        <dbReference type="EMBL" id="KAK2563700.1"/>
    </source>
</evidence>
<organism evidence="1 2">
    <name type="scientific">Acropora cervicornis</name>
    <name type="common">Staghorn coral</name>
    <dbReference type="NCBI Taxonomy" id="6130"/>
    <lineage>
        <taxon>Eukaryota</taxon>
        <taxon>Metazoa</taxon>
        <taxon>Cnidaria</taxon>
        <taxon>Anthozoa</taxon>
        <taxon>Hexacorallia</taxon>
        <taxon>Scleractinia</taxon>
        <taxon>Astrocoeniina</taxon>
        <taxon>Acroporidae</taxon>
        <taxon>Acropora</taxon>
    </lineage>
</organism>
<keyword evidence="2" id="KW-1185">Reference proteome</keyword>
<reference evidence="1" key="2">
    <citation type="journal article" date="2023" name="Science">
        <title>Genomic signatures of disease resistance in endangered staghorn corals.</title>
        <authorList>
            <person name="Vollmer S.V."/>
            <person name="Selwyn J.D."/>
            <person name="Despard B.A."/>
            <person name="Roesel C.L."/>
        </authorList>
    </citation>
    <scope>NUCLEOTIDE SEQUENCE</scope>
    <source>
        <strain evidence="1">K2</strain>
    </source>
</reference>